<evidence type="ECO:0000256" key="1">
    <source>
        <dbReference type="ARBA" id="ARBA00022676"/>
    </source>
</evidence>
<keyword evidence="7" id="KW-1185">Reference proteome</keyword>
<evidence type="ECO:0000259" key="4">
    <source>
        <dbReference type="Pfam" id="PF00534"/>
    </source>
</evidence>
<proteinExistence type="predicted"/>
<evidence type="ECO:0000256" key="3">
    <source>
        <dbReference type="SAM" id="MobiDB-lite"/>
    </source>
</evidence>
<feature type="region of interest" description="Disordered" evidence="3">
    <location>
        <begin position="1"/>
        <end position="20"/>
    </location>
</feature>
<feature type="compositionally biased region" description="Polar residues" evidence="3">
    <location>
        <begin position="1"/>
        <end position="10"/>
    </location>
</feature>
<dbReference type="InterPro" id="IPR001296">
    <property type="entry name" value="Glyco_trans_1"/>
</dbReference>
<dbReference type="InterPro" id="IPR028098">
    <property type="entry name" value="Glyco_trans_4-like_N"/>
</dbReference>
<dbReference type="AlphaFoldDB" id="A0A086ZYI4"/>
<dbReference type="STRING" id="1437608.GCA_000771645_02388"/>
<keyword evidence="2 6" id="KW-0808">Transferase</keyword>
<dbReference type="Gene3D" id="3.40.50.2000">
    <property type="entry name" value="Glycogen Phosphorylase B"/>
    <property type="match status" value="2"/>
</dbReference>
<dbReference type="PANTHER" id="PTHR12526:SF630">
    <property type="entry name" value="GLYCOSYLTRANSFERASE"/>
    <property type="match status" value="1"/>
</dbReference>
<accession>A0A086ZYI4</accession>
<feature type="compositionally biased region" description="Low complexity" evidence="3">
    <location>
        <begin position="405"/>
        <end position="421"/>
    </location>
</feature>
<dbReference type="GO" id="GO:0102318">
    <property type="term" value="F:2-deoxystreptamine glucosyltransferase activity"/>
    <property type="evidence" value="ECO:0007669"/>
    <property type="project" value="UniProtKB-EC"/>
</dbReference>
<evidence type="ECO:0000256" key="2">
    <source>
        <dbReference type="ARBA" id="ARBA00022679"/>
    </source>
</evidence>
<keyword evidence="1 6" id="KW-0328">Glycosyltransferase</keyword>
<gene>
    <name evidence="6" type="ORF">BBIA_1609</name>
</gene>
<dbReference type="Pfam" id="PF13439">
    <property type="entry name" value="Glyco_transf_4"/>
    <property type="match status" value="1"/>
</dbReference>
<feature type="domain" description="Glycosyltransferase subfamily 4-like N-terminal" evidence="5">
    <location>
        <begin position="32"/>
        <end position="207"/>
    </location>
</feature>
<reference evidence="6 7" key="1">
    <citation type="submission" date="2014-03" db="EMBL/GenBank/DDBJ databases">
        <title>Genomics of Bifidobacteria.</title>
        <authorList>
            <person name="Ventura M."/>
            <person name="Milani C."/>
            <person name="Lugli G.A."/>
        </authorList>
    </citation>
    <scope>NUCLEOTIDE SEQUENCE [LARGE SCALE GENOMIC DNA]</scope>
    <source>
        <strain evidence="6 7">DSM 23969</strain>
    </source>
</reference>
<dbReference type="EC" id="2.4.1.284" evidence="6"/>
<dbReference type="PANTHER" id="PTHR12526">
    <property type="entry name" value="GLYCOSYLTRANSFERASE"/>
    <property type="match status" value="1"/>
</dbReference>
<dbReference type="RefSeq" id="WP_081891999.1">
    <property type="nucleotide sequence ID" value="NZ_JDUU01000007.1"/>
</dbReference>
<dbReference type="SUPFAM" id="SSF53756">
    <property type="entry name" value="UDP-Glycosyltransferase/glycogen phosphorylase"/>
    <property type="match status" value="1"/>
</dbReference>
<feature type="domain" description="Glycosyl transferase family 1" evidence="4">
    <location>
        <begin position="227"/>
        <end position="369"/>
    </location>
</feature>
<dbReference type="eggNOG" id="COG0438">
    <property type="taxonomic scope" value="Bacteria"/>
</dbReference>
<feature type="region of interest" description="Disordered" evidence="3">
    <location>
        <begin position="405"/>
        <end position="437"/>
    </location>
</feature>
<sequence length="437" mass="47457">MSRGKGQNTGRAGRDASRDTGRTRVLLIQEAMGGCGRHVVDLVNGLDPERFDVTVIYGTSRIDDYYRAALPGMSKHARMIPCSDLVRDISPKHEMRAVLTVARVMREFRPDVVHCHSSKAGVIGRAAVAMCGRFYGVKRVFYTPHAYSFQAPEFSGSKHLVFVALERWMSRRITDTTFNVSSGERDAALAKHVDRPDKFEVVYNGIADEPVPSRAEALAALGLADVIPDGAPVVGVTARLVEQKDPMTSLGVVRRVIALRPDTHVVYVGDGPFEDEMKRYCAAHGISDRVHFAGYRTDAEHIVAAFDVYLLTSLYEGMPYSLVEALRAGVQIAATDTAGNDEIVQPMVNGMLFPVGNPDIGAGVVVDLIDHPLPKQQVRQTYLDRFTVDRMLDTISAHYLGETTADGGDAANDGAGVAVDGDAVDEADAANDGKDPR</sequence>
<organism evidence="6 7">
    <name type="scientific">Bifidobacterium biavatii DSM 23969</name>
    <dbReference type="NCBI Taxonomy" id="1437608"/>
    <lineage>
        <taxon>Bacteria</taxon>
        <taxon>Bacillati</taxon>
        <taxon>Actinomycetota</taxon>
        <taxon>Actinomycetes</taxon>
        <taxon>Bifidobacteriales</taxon>
        <taxon>Bifidobacteriaceae</taxon>
        <taxon>Bifidobacterium</taxon>
    </lineage>
</organism>
<dbReference type="EC" id="2.4.1.283" evidence="6"/>
<dbReference type="GO" id="GO:0102319">
    <property type="term" value="F:2-deoxystreptamine N-acetyl-D-glucosaminyltransferase activity"/>
    <property type="evidence" value="ECO:0007669"/>
    <property type="project" value="UniProtKB-EC"/>
</dbReference>
<evidence type="ECO:0000313" key="7">
    <source>
        <dbReference type="Proteomes" id="UP000029108"/>
    </source>
</evidence>
<comment type="caution">
    <text evidence="6">The sequence shown here is derived from an EMBL/GenBank/DDBJ whole genome shotgun (WGS) entry which is preliminary data.</text>
</comment>
<protein>
    <submittedName>
        <fullName evidence="6">Exopolysaccharide biosynthesis protein</fullName>
        <ecNumber evidence="6">2.4.1.283</ecNumber>
        <ecNumber evidence="6">2.4.1.284</ecNumber>
    </submittedName>
</protein>
<dbReference type="Pfam" id="PF00534">
    <property type="entry name" value="Glycos_transf_1"/>
    <property type="match status" value="1"/>
</dbReference>
<dbReference type="OrthoDB" id="5136778at2"/>
<evidence type="ECO:0000259" key="5">
    <source>
        <dbReference type="Pfam" id="PF13439"/>
    </source>
</evidence>
<evidence type="ECO:0000313" key="6">
    <source>
        <dbReference type="EMBL" id="KFI51584.1"/>
    </source>
</evidence>
<dbReference type="Proteomes" id="UP000029108">
    <property type="component" value="Unassembled WGS sequence"/>
</dbReference>
<name>A0A086ZYI4_9BIFI</name>
<dbReference type="EMBL" id="JGYN01000009">
    <property type="protein sequence ID" value="KFI51584.1"/>
    <property type="molecule type" value="Genomic_DNA"/>
</dbReference>